<dbReference type="Gene3D" id="3.40.50.2000">
    <property type="entry name" value="Glycogen Phosphorylase B"/>
    <property type="match status" value="1"/>
</dbReference>
<dbReference type="OrthoDB" id="3335961at2"/>
<protein>
    <submittedName>
        <fullName evidence="4">Glycosyl transferases group 1</fullName>
    </submittedName>
</protein>
<dbReference type="Pfam" id="PF00534">
    <property type="entry name" value="Glycos_transf_1"/>
    <property type="match status" value="1"/>
</dbReference>
<keyword evidence="5" id="KW-1185">Reference proteome</keyword>
<evidence type="ECO:0000256" key="1">
    <source>
        <dbReference type="ARBA" id="ARBA00022676"/>
    </source>
</evidence>
<proteinExistence type="predicted"/>
<dbReference type="GeneID" id="63460431"/>
<dbReference type="RefSeq" id="WP_028326711.1">
    <property type="nucleotide sequence ID" value="NZ_JAAFNI010000001.1"/>
</dbReference>
<reference evidence="4 5" key="1">
    <citation type="submission" date="2017-06" db="EMBL/GenBank/DDBJ databases">
        <authorList>
            <consortium name="Pathogen Informatics"/>
        </authorList>
    </citation>
    <scope>NUCLEOTIDE SEQUENCE [LARGE SCALE GENOMIC DNA]</scope>
    <source>
        <strain evidence="4 5">NCTC13039</strain>
    </source>
</reference>
<dbReference type="PANTHER" id="PTHR12526:SF510">
    <property type="entry name" value="D-INOSITOL 3-PHOSPHATE GLYCOSYLTRANSFERASE"/>
    <property type="match status" value="1"/>
</dbReference>
<dbReference type="Proteomes" id="UP000242637">
    <property type="component" value="Chromosome 1"/>
</dbReference>
<dbReference type="InterPro" id="IPR001296">
    <property type="entry name" value="Glyco_trans_1"/>
</dbReference>
<evidence type="ECO:0000313" key="4">
    <source>
        <dbReference type="EMBL" id="SNV25553.1"/>
    </source>
</evidence>
<dbReference type="KEGG" id="dco:SAMEA4475696_2271"/>
<dbReference type="AlphaFoldDB" id="A0A239VV27"/>
<dbReference type="EMBL" id="LT906453">
    <property type="protein sequence ID" value="SNV25553.1"/>
    <property type="molecule type" value="Genomic_DNA"/>
</dbReference>
<keyword evidence="1" id="KW-0328">Glycosyltransferase</keyword>
<evidence type="ECO:0000256" key="2">
    <source>
        <dbReference type="ARBA" id="ARBA00022679"/>
    </source>
</evidence>
<gene>
    <name evidence="4" type="ORF">SAMEA4475696_02271</name>
</gene>
<evidence type="ECO:0000259" key="3">
    <source>
        <dbReference type="Pfam" id="PF00534"/>
    </source>
</evidence>
<keyword evidence="2 4" id="KW-0808">Transferase</keyword>
<sequence length="372" mass="39503">MRSSYDVSFVTSGHDVADARLHREVQALVARGMSVEVLGLGDPADGPTCASVRTWKRPHIIARAPLAARMAASAGGRVLVTLDPDSAVAAGTIVMSSGRVLVVDIHEDYAALLRDRPWASKAAGIPGIVGNGVVEAFTTIAKRAALTLVADDHVPPLEARNRLVLRNEPVPALLPDPADPDAKPRAVYIGDVRSSRGLFAMIEALRLAPDWTLDIVGPVAPADAEELTATLDSDSRLAERIRLHGRRPPHAAWEIARGAWAGLVLLADTPAFQQAMPSKLGEYLACGLPVISTDLPRQHEVLADTEAGILVPVGEDAAVGAAVAAHMHKWSEQPQTHARARTAALTEATRLRAARSGYDDFADAISELLTVR</sequence>
<evidence type="ECO:0000313" key="5">
    <source>
        <dbReference type="Proteomes" id="UP000242637"/>
    </source>
</evidence>
<name>A0A239VV27_9MICO</name>
<organism evidence="4 5">
    <name type="scientific">Dermatophilus congolensis</name>
    <dbReference type="NCBI Taxonomy" id="1863"/>
    <lineage>
        <taxon>Bacteria</taxon>
        <taxon>Bacillati</taxon>
        <taxon>Actinomycetota</taxon>
        <taxon>Actinomycetes</taxon>
        <taxon>Micrococcales</taxon>
        <taxon>Dermatophilaceae</taxon>
        <taxon>Dermatophilus</taxon>
    </lineage>
</organism>
<dbReference type="SUPFAM" id="SSF53756">
    <property type="entry name" value="UDP-Glycosyltransferase/glycogen phosphorylase"/>
    <property type="match status" value="1"/>
</dbReference>
<dbReference type="PANTHER" id="PTHR12526">
    <property type="entry name" value="GLYCOSYLTRANSFERASE"/>
    <property type="match status" value="1"/>
</dbReference>
<dbReference type="STRING" id="1121387.GCA_000429885_00636"/>
<dbReference type="GO" id="GO:0016757">
    <property type="term" value="F:glycosyltransferase activity"/>
    <property type="evidence" value="ECO:0007669"/>
    <property type="project" value="UniProtKB-KW"/>
</dbReference>
<accession>A0A239VV27</accession>
<feature type="domain" description="Glycosyl transferase family 1" evidence="3">
    <location>
        <begin position="180"/>
        <end position="335"/>
    </location>
</feature>